<sequence>MEKNNINQISREFLASLMSFSDRDARRRTRNQIIDQYHNKLSHNYNPVPINIEIKVIKTTFKEPLYYHLLIDVLQSNTVPQQSDSKQYSFETFWDEDLSFKFLKENILVKERGINIEIKVINEKIPSLFCDTLRTCSSTNVLIKSEDIKSKGLEACSFYFEKDLMNFEETQQLGSIQFQVNLSPIDHFGVKYWKRLPVFDPDVKIPNYIMPSPSFVFHDEFNEIIVAFVIIYWLARGEKHAWDMIPPNVQTRETDHKNSDQFFVQRRLSGCNRPYNHFEKVLNKPWTHELPLSFGDYEIKPDVWLPRRTNLRFSLDQETNVLKIVGATYQMELDQPLVTIYSDELSDADRSRLQSFDQSLDSNLLSSISTLGWKEFKDRYMMIEFNYNITWAHVGVHFIVESYGMAFYRNIVNNPIRELLWPHLDGVVFNNWLVVRPMPKGVVTMAAALTYEGQVQMLEEKFRHLSYRWTPRPEDEISKVQDNTYDRADNAIWNALKEYVEEFFVTHQDKILFHWKEIELVSDDLVSHSLNKDASANNIGSIDDLCHLATYLIYQAVFRHAWIHWKAWDDEATAVVFNRNGSTSLKDILYYENLGNAIEAGVQYPSPYVRHYPILDHEFPGPPSLQQKLWQVSNEINPGISISSLVMSPNI</sequence>
<dbReference type="Gene3D" id="1.20.245.10">
    <property type="entry name" value="Lipoxygenase-1, Domain 5"/>
    <property type="match status" value="1"/>
</dbReference>
<proteinExistence type="predicted"/>
<accession>F4PUG8</accession>
<reference evidence="2" key="1">
    <citation type="journal article" date="2011" name="Genome Res.">
        <title>Phylogeny-wide analysis of social amoeba genomes highlights ancient origins for complex intercellular communication.</title>
        <authorList>
            <person name="Heidel A.J."/>
            <person name="Lawal H.M."/>
            <person name="Felder M."/>
            <person name="Schilde C."/>
            <person name="Helps N.R."/>
            <person name="Tunggal B."/>
            <person name="Rivero F."/>
            <person name="John U."/>
            <person name="Schleicher M."/>
            <person name="Eichinger L."/>
            <person name="Platzer M."/>
            <person name="Noegel A.A."/>
            <person name="Schaap P."/>
            <person name="Gloeckner G."/>
        </authorList>
    </citation>
    <scope>NUCLEOTIDE SEQUENCE [LARGE SCALE GENOMIC DNA]</scope>
    <source>
        <strain evidence="2">SH3</strain>
    </source>
</reference>
<dbReference type="OrthoDB" id="14794at2759"/>
<dbReference type="KEGG" id="dfa:DFA_00910"/>
<evidence type="ECO:0000313" key="1">
    <source>
        <dbReference type="EMBL" id="EGG21040.1"/>
    </source>
</evidence>
<keyword evidence="2" id="KW-1185">Reference proteome</keyword>
<protein>
    <recommendedName>
        <fullName evidence="3">Lipoxygenase domain-containing protein</fullName>
    </recommendedName>
</protein>
<gene>
    <name evidence="1" type="ORF">DFA_00910</name>
</gene>
<dbReference type="EMBL" id="GL883010">
    <property type="protein sequence ID" value="EGG21040.1"/>
    <property type="molecule type" value="Genomic_DNA"/>
</dbReference>
<dbReference type="OMA" id="YEGQVQM"/>
<dbReference type="SUPFAM" id="SSF48484">
    <property type="entry name" value="Lipoxigenase"/>
    <property type="match status" value="1"/>
</dbReference>
<evidence type="ECO:0000313" key="2">
    <source>
        <dbReference type="Proteomes" id="UP000007797"/>
    </source>
</evidence>
<evidence type="ECO:0008006" key="3">
    <source>
        <dbReference type="Google" id="ProtNLM"/>
    </source>
</evidence>
<dbReference type="Proteomes" id="UP000007797">
    <property type="component" value="Unassembled WGS sequence"/>
</dbReference>
<dbReference type="InterPro" id="IPR036226">
    <property type="entry name" value="LipOase_C_sf"/>
</dbReference>
<name>F4PUG8_CACFS</name>
<dbReference type="GeneID" id="14872661"/>
<dbReference type="AlphaFoldDB" id="F4PUG8"/>
<dbReference type="RefSeq" id="XP_004358890.1">
    <property type="nucleotide sequence ID" value="XM_004358833.1"/>
</dbReference>
<organism evidence="1 2">
    <name type="scientific">Cavenderia fasciculata</name>
    <name type="common">Slime mold</name>
    <name type="synonym">Dictyostelium fasciculatum</name>
    <dbReference type="NCBI Taxonomy" id="261658"/>
    <lineage>
        <taxon>Eukaryota</taxon>
        <taxon>Amoebozoa</taxon>
        <taxon>Evosea</taxon>
        <taxon>Eumycetozoa</taxon>
        <taxon>Dictyostelia</taxon>
        <taxon>Acytosteliales</taxon>
        <taxon>Cavenderiaceae</taxon>
        <taxon>Cavenderia</taxon>
    </lineage>
</organism>